<feature type="transmembrane region" description="Helical" evidence="6">
    <location>
        <begin position="176"/>
        <end position="199"/>
    </location>
</feature>
<dbReference type="PANTHER" id="PTHR32322">
    <property type="entry name" value="INNER MEMBRANE TRANSPORTER"/>
    <property type="match status" value="1"/>
</dbReference>
<feature type="transmembrane region" description="Helical" evidence="6">
    <location>
        <begin position="243"/>
        <end position="261"/>
    </location>
</feature>
<organism evidence="8 9">
    <name type="scientific">Paenibacillus sedimenti</name>
    <dbReference type="NCBI Taxonomy" id="2770274"/>
    <lineage>
        <taxon>Bacteria</taxon>
        <taxon>Bacillati</taxon>
        <taxon>Bacillota</taxon>
        <taxon>Bacilli</taxon>
        <taxon>Bacillales</taxon>
        <taxon>Paenibacillaceae</taxon>
        <taxon>Paenibacillus</taxon>
    </lineage>
</organism>
<dbReference type="Pfam" id="PF00892">
    <property type="entry name" value="EamA"/>
    <property type="match status" value="2"/>
</dbReference>
<keyword evidence="9" id="KW-1185">Reference proteome</keyword>
<dbReference type="EMBL" id="JACVVD010000017">
    <property type="protein sequence ID" value="MBD0384230.1"/>
    <property type="molecule type" value="Genomic_DNA"/>
</dbReference>
<gene>
    <name evidence="8" type="ORF">ICC18_29710</name>
</gene>
<dbReference type="GO" id="GO:0016020">
    <property type="term" value="C:membrane"/>
    <property type="evidence" value="ECO:0007669"/>
    <property type="project" value="UniProtKB-SubCell"/>
</dbReference>
<feature type="transmembrane region" description="Helical" evidence="6">
    <location>
        <begin position="33"/>
        <end position="53"/>
    </location>
</feature>
<evidence type="ECO:0000313" key="8">
    <source>
        <dbReference type="EMBL" id="MBD0384230.1"/>
    </source>
</evidence>
<evidence type="ECO:0000256" key="1">
    <source>
        <dbReference type="ARBA" id="ARBA00004127"/>
    </source>
</evidence>
<evidence type="ECO:0000256" key="6">
    <source>
        <dbReference type="SAM" id="Phobius"/>
    </source>
</evidence>
<keyword evidence="5 6" id="KW-0472">Membrane</keyword>
<evidence type="ECO:0000313" key="9">
    <source>
        <dbReference type="Proteomes" id="UP000650466"/>
    </source>
</evidence>
<protein>
    <submittedName>
        <fullName evidence="8">EamA family transporter</fullName>
    </submittedName>
</protein>
<reference evidence="8" key="1">
    <citation type="submission" date="2020-09" db="EMBL/GenBank/DDBJ databases">
        <title>Draft Genome Sequence of Paenibacillus sp. WST5.</title>
        <authorList>
            <person name="Bao Z."/>
        </authorList>
    </citation>
    <scope>NUCLEOTIDE SEQUENCE</scope>
    <source>
        <strain evidence="8">WST5</strain>
    </source>
</reference>
<accession>A0A926KYE0</accession>
<feature type="transmembrane region" description="Helical" evidence="6">
    <location>
        <begin position="145"/>
        <end position="164"/>
    </location>
</feature>
<comment type="similarity">
    <text evidence="2">Belongs to the EamA transporter family.</text>
</comment>
<feature type="domain" description="EamA" evidence="7">
    <location>
        <begin position="150"/>
        <end position="285"/>
    </location>
</feature>
<dbReference type="InterPro" id="IPR000620">
    <property type="entry name" value="EamA_dom"/>
</dbReference>
<dbReference type="InterPro" id="IPR037185">
    <property type="entry name" value="EmrE-like"/>
</dbReference>
<proteinExistence type="inferred from homology"/>
<feature type="transmembrane region" description="Helical" evidence="6">
    <location>
        <begin position="267"/>
        <end position="286"/>
    </location>
</feature>
<dbReference type="InterPro" id="IPR050638">
    <property type="entry name" value="AA-Vitamin_Transporters"/>
</dbReference>
<feature type="domain" description="EamA" evidence="7">
    <location>
        <begin position="7"/>
        <end position="137"/>
    </location>
</feature>
<evidence type="ECO:0000259" key="7">
    <source>
        <dbReference type="Pfam" id="PF00892"/>
    </source>
</evidence>
<comment type="subcellular location">
    <subcellularLocation>
        <location evidence="1">Endomembrane system</location>
        <topology evidence="1">Multi-pass membrane protein</topology>
    </subcellularLocation>
</comment>
<comment type="caution">
    <text evidence="8">The sequence shown here is derived from an EMBL/GenBank/DDBJ whole genome shotgun (WGS) entry which is preliminary data.</text>
</comment>
<evidence type="ECO:0000256" key="5">
    <source>
        <dbReference type="ARBA" id="ARBA00023136"/>
    </source>
</evidence>
<keyword evidence="4 6" id="KW-1133">Transmembrane helix</keyword>
<dbReference type="Proteomes" id="UP000650466">
    <property type="component" value="Unassembled WGS sequence"/>
</dbReference>
<feature type="transmembrane region" description="Helical" evidence="6">
    <location>
        <begin position="121"/>
        <end position="139"/>
    </location>
</feature>
<evidence type="ECO:0000256" key="2">
    <source>
        <dbReference type="ARBA" id="ARBA00007362"/>
    </source>
</evidence>
<evidence type="ECO:0000256" key="4">
    <source>
        <dbReference type="ARBA" id="ARBA00022989"/>
    </source>
</evidence>
<feature type="transmembrane region" description="Helical" evidence="6">
    <location>
        <begin position="65"/>
        <end position="83"/>
    </location>
</feature>
<dbReference type="SUPFAM" id="SSF103481">
    <property type="entry name" value="Multidrug resistance efflux transporter EmrE"/>
    <property type="match status" value="2"/>
</dbReference>
<dbReference type="AlphaFoldDB" id="A0A926KYE0"/>
<name>A0A926KYE0_9BACL</name>
<feature type="transmembrane region" description="Helical" evidence="6">
    <location>
        <begin position="214"/>
        <end position="236"/>
    </location>
</feature>
<feature type="transmembrane region" description="Helical" evidence="6">
    <location>
        <begin position="95"/>
        <end position="114"/>
    </location>
</feature>
<evidence type="ECO:0000256" key="3">
    <source>
        <dbReference type="ARBA" id="ARBA00022692"/>
    </source>
</evidence>
<sequence>MQRSLFFALFLLSLIWGGSYFFIKILLHDFGPWTIAFLRSTLGLAAIIIIMLILRVPFALKKIPWMPMAIMALINTAIPWAIIGFSETRLTSTMASVLNATTPLWTMVVGILFFQVVSHRLQWLGMGIAIVGLVILLGVNTDSLISVDLLGFICMIASSLCYAIGSQLSKRLLNGLSMYQITFGTLLCAMLGSGSAAFLTEPIAFTQLTSLPNIAALAGLGIFGSGIAYILFYYIVQKGSPEFATTVTYLIPASAMIWGYTMLGEKIYWSLLIGLALILAGVFLAGRSHPKAVQPRVRNKPTLQ</sequence>
<dbReference type="PANTHER" id="PTHR32322:SF9">
    <property type="entry name" value="AMINO-ACID METABOLITE EFFLUX PUMP-RELATED"/>
    <property type="match status" value="1"/>
</dbReference>
<keyword evidence="3 6" id="KW-0812">Transmembrane</keyword>